<keyword evidence="1" id="KW-0732">Signal</keyword>
<evidence type="ECO:0000256" key="1">
    <source>
        <dbReference type="SAM" id="SignalP"/>
    </source>
</evidence>
<feature type="signal peptide" evidence="1">
    <location>
        <begin position="1"/>
        <end position="28"/>
    </location>
</feature>
<dbReference type="RefSeq" id="WP_145911775.1">
    <property type="nucleotide sequence ID" value="NZ_BAAAMZ010000023.1"/>
</dbReference>
<sequence>MNRIIKHAAAVLLAACSIGALSATTASAQDGGTVYSVANLNHCHGQMNTVSMPNRQVQLAVSADDVAGTAVTCTAQLYTYQAGATGPVVTATNGTSVQGDWADDNGTYKYVCVSEMDINLATAQPSGSYAGCTIMY</sequence>
<organism evidence="2 3">
    <name type="scientific">Kitasatospora viridis</name>
    <dbReference type="NCBI Taxonomy" id="281105"/>
    <lineage>
        <taxon>Bacteria</taxon>
        <taxon>Bacillati</taxon>
        <taxon>Actinomycetota</taxon>
        <taxon>Actinomycetes</taxon>
        <taxon>Kitasatosporales</taxon>
        <taxon>Streptomycetaceae</taxon>
        <taxon>Kitasatospora</taxon>
    </lineage>
</organism>
<dbReference type="OrthoDB" id="9875475at2"/>
<keyword evidence="3" id="KW-1185">Reference proteome</keyword>
<evidence type="ECO:0000313" key="2">
    <source>
        <dbReference type="EMBL" id="TWF71577.1"/>
    </source>
</evidence>
<proteinExistence type="predicted"/>
<dbReference type="Proteomes" id="UP000317940">
    <property type="component" value="Unassembled WGS sequence"/>
</dbReference>
<comment type="caution">
    <text evidence="2">The sequence shown here is derived from an EMBL/GenBank/DDBJ whole genome shotgun (WGS) entry which is preliminary data.</text>
</comment>
<evidence type="ECO:0008006" key="4">
    <source>
        <dbReference type="Google" id="ProtNLM"/>
    </source>
</evidence>
<dbReference type="EMBL" id="VIWT01000009">
    <property type="protein sequence ID" value="TWF71577.1"/>
    <property type="molecule type" value="Genomic_DNA"/>
</dbReference>
<dbReference type="AlphaFoldDB" id="A0A561S9Q9"/>
<evidence type="ECO:0000313" key="3">
    <source>
        <dbReference type="Proteomes" id="UP000317940"/>
    </source>
</evidence>
<protein>
    <recommendedName>
        <fullName evidence="4">Ig-like domain-containing protein</fullName>
    </recommendedName>
</protein>
<reference evidence="2 3" key="1">
    <citation type="submission" date="2019-06" db="EMBL/GenBank/DDBJ databases">
        <title>Sequencing the genomes of 1000 actinobacteria strains.</title>
        <authorList>
            <person name="Klenk H.-P."/>
        </authorList>
    </citation>
    <scope>NUCLEOTIDE SEQUENCE [LARGE SCALE GENOMIC DNA]</scope>
    <source>
        <strain evidence="2 3">DSM 44826</strain>
    </source>
</reference>
<feature type="chain" id="PRO_5022224243" description="Ig-like domain-containing protein" evidence="1">
    <location>
        <begin position="29"/>
        <end position="136"/>
    </location>
</feature>
<accession>A0A561S9Q9</accession>
<gene>
    <name evidence="2" type="ORF">FHX73_19207</name>
</gene>
<name>A0A561S9Q9_9ACTN</name>